<proteinExistence type="predicted"/>
<dbReference type="AlphaFoldDB" id="A0A3S1DB08"/>
<dbReference type="EMBL" id="RZNX01000002">
    <property type="protein sequence ID" value="RUT33381.1"/>
    <property type="molecule type" value="Genomic_DNA"/>
</dbReference>
<dbReference type="OrthoDB" id="2373640at2"/>
<dbReference type="InterPro" id="IPR036271">
    <property type="entry name" value="Tet_transcr_reg_TetR-rel_C_sf"/>
</dbReference>
<organism evidence="4 5">
    <name type="scientific">Paenibacillus zeisoli</name>
    <dbReference type="NCBI Taxonomy" id="2496267"/>
    <lineage>
        <taxon>Bacteria</taxon>
        <taxon>Bacillati</taxon>
        <taxon>Bacillota</taxon>
        <taxon>Bacilli</taxon>
        <taxon>Bacillales</taxon>
        <taxon>Paenibacillaceae</taxon>
        <taxon>Paenibacillus</taxon>
    </lineage>
</organism>
<keyword evidence="5" id="KW-1185">Reference proteome</keyword>
<dbReference type="InterPro" id="IPR050109">
    <property type="entry name" value="HTH-type_TetR-like_transc_reg"/>
</dbReference>
<dbReference type="PRINTS" id="PR00455">
    <property type="entry name" value="HTHTETR"/>
</dbReference>
<name>A0A3S1DB08_9BACL</name>
<dbReference type="GO" id="GO:0000976">
    <property type="term" value="F:transcription cis-regulatory region binding"/>
    <property type="evidence" value="ECO:0007669"/>
    <property type="project" value="TreeGrafter"/>
</dbReference>
<dbReference type="PROSITE" id="PS50977">
    <property type="entry name" value="HTH_TETR_2"/>
    <property type="match status" value="1"/>
</dbReference>
<evidence type="ECO:0000313" key="4">
    <source>
        <dbReference type="EMBL" id="RUT33381.1"/>
    </source>
</evidence>
<dbReference type="Gene3D" id="1.10.10.60">
    <property type="entry name" value="Homeodomain-like"/>
    <property type="match status" value="1"/>
</dbReference>
<dbReference type="Proteomes" id="UP000272464">
    <property type="component" value="Unassembled WGS sequence"/>
</dbReference>
<dbReference type="InterPro" id="IPR009057">
    <property type="entry name" value="Homeodomain-like_sf"/>
</dbReference>
<evidence type="ECO:0000256" key="1">
    <source>
        <dbReference type="ARBA" id="ARBA00023125"/>
    </source>
</evidence>
<sequence>MPRSKEDNQKIREERIKGIRHATIRVYASKGFLGTQMDDIAKEAGLAKGLLYYYFKSKIELFQYVFNSLMDEAFQFSQAHTSEERNLEQSLEAFIHFFLSSAFERPVYPLVYKMLPEDLSHVFPDNAQEMQQAFHNRFNRPMIERFRSAMDRGEIPEGNPMLQALLFTSGVLTISHLIASRPSITDGKDQEQVIEEMKQQLFHGIFGRRNRSE</sequence>
<reference evidence="4 5" key="1">
    <citation type="submission" date="2018-12" db="EMBL/GenBank/DDBJ databases">
        <authorList>
            <person name="Sun L."/>
            <person name="Chen Z."/>
        </authorList>
    </citation>
    <scope>NUCLEOTIDE SEQUENCE [LARGE SCALE GENOMIC DNA]</scope>
    <source>
        <strain evidence="4 5">3-5-3</strain>
    </source>
</reference>
<evidence type="ECO:0000313" key="5">
    <source>
        <dbReference type="Proteomes" id="UP000272464"/>
    </source>
</evidence>
<dbReference type="SUPFAM" id="SSF48498">
    <property type="entry name" value="Tetracyclin repressor-like, C-terminal domain"/>
    <property type="match status" value="1"/>
</dbReference>
<keyword evidence="1 2" id="KW-0238">DNA-binding</keyword>
<gene>
    <name evidence="4" type="ORF">EJP77_06955</name>
</gene>
<dbReference type="Pfam" id="PF00440">
    <property type="entry name" value="TetR_N"/>
    <property type="match status" value="1"/>
</dbReference>
<dbReference type="Gene3D" id="1.10.357.10">
    <property type="entry name" value="Tetracycline Repressor, domain 2"/>
    <property type="match status" value="1"/>
</dbReference>
<dbReference type="RefSeq" id="WP_127198496.1">
    <property type="nucleotide sequence ID" value="NZ_RZNX01000002.1"/>
</dbReference>
<comment type="caution">
    <text evidence="4">The sequence shown here is derived from an EMBL/GenBank/DDBJ whole genome shotgun (WGS) entry which is preliminary data.</text>
</comment>
<dbReference type="PANTHER" id="PTHR30055">
    <property type="entry name" value="HTH-TYPE TRANSCRIPTIONAL REGULATOR RUTR"/>
    <property type="match status" value="1"/>
</dbReference>
<evidence type="ECO:0000256" key="2">
    <source>
        <dbReference type="PROSITE-ProRule" id="PRU00335"/>
    </source>
</evidence>
<feature type="DNA-binding region" description="H-T-H motif" evidence="2">
    <location>
        <begin position="36"/>
        <end position="55"/>
    </location>
</feature>
<dbReference type="SUPFAM" id="SSF46689">
    <property type="entry name" value="Homeodomain-like"/>
    <property type="match status" value="1"/>
</dbReference>
<dbReference type="PANTHER" id="PTHR30055:SF223">
    <property type="entry name" value="HTH-TYPE TRANSCRIPTIONAL REGULATOR UIDR"/>
    <property type="match status" value="1"/>
</dbReference>
<dbReference type="InterPro" id="IPR001647">
    <property type="entry name" value="HTH_TetR"/>
</dbReference>
<accession>A0A3S1DB08</accession>
<protein>
    <submittedName>
        <fullName evidence="4">TetR/AcrR family transcriptional regulator</fullName>
    </submittedName>
</protein>
<evidence type="ECO:0000259" key="3">
    <source>
        <dbReference type="PROSITE" id="PS50977"/>
    </source>
</evidence>
<feature type="domain" description="HTH tetR-type" evidence="3">
    <location>
        <begin position="13"/>
        <end position="73"/>
    </location>
</feature>
<dbReference type="GO" id="GO:0003700">
    <property type="term" value="F:DNA-binding transcription factor activity"/>
    <property type="evidence" value="ECO:0007669"/>
    <property type="project" value="TreeGrafter"/>
</dbReference>